<feature type="coiled-coil region" evidence="2">
    <location>
        <begin position="56"/>
        <end position="90"/>
    </location>
</feature>
<dbReference type="Gene3D" id="3.40.50.620">
    <property type="entry name" value="HUPs"/>
    <property type="match status" value="1"/>
</dbReference>
<dbReference type="InterPro" id="IPR006015">
    <property type="entry name" value="Universal_stress_UspA"/>
</dbReference>
<keyword evidence="2" id="KW-0175">Coiled coil</keyword>
<accession>A0A8J8GBG4</accession>
<reference evidence="4" key="1">
    <citation type="submission" date="2020-06" db="EMBL/GenBank/DDBJ databases">
        <title>A novel thermopfilic bacterium from Erzurum, Turkey.</title>
        <authorList>
            <person name="Adiguzel A."/>
            <person name="Ay H."/>
            <person name="Baltaci M.O."/>
        </authorList>
    </citation>
    <scope>NUCLEOTIDE SEQUENCE</scope>
    <source>
        <strain evidence="4">P2</strain>
    </source>
</reference>
<dbReference type="Proteomes" id="UP000625804">
    <property type="component" value="Unassembled WGS sequence"/>
</dbReference>
<dbReference type="RefSeq" id="WP_173729809.1">
    <property type="nucleotide sequence ID" value="NZ_JABTTE010000002.1"/>
</dbReference>
<sequence length="146" mass="16007">MFTKILVAYDGSELAKKALQMAIQFSKKNPNLQIDVIHVYQIPTIAIADGIYTPSAKQALQYYENAEKVLEEAKKIAEEQSVNINAVLKEGIFAKNIVDYADEAGCDVILIGSRGLSGLKEMFLGSVSHNVVQKANVPVLIVKLKI</sequence>
<dbReference type="PANTHER" id="PTHR46268:SF6">
    <property type="entry name" value="UNIVERSAL STRESS PROTEIN UP12"/>
    <property type="match status" value="1"/>
</dbReference>
<proteinExistence type="inferred from homology"/>
<dbReference type="CDD" id="cd00293">
    <property type="entry name" value="USP-like"/>
    <property type="match status" value="1"/>
</dbReference>
<dbReference type="SUPFAM" id="SSF52402">
    <property type="entry name" value="Adenine nucleotide alpha hydrolases-like"/>
    <property type="match status" value="1"/>
</dbReference>
<comment type="similarity">
    <text evidence="1">Belongs to the universal stress protein A family.</text>
</comment>
<dbReference type="PANTHER" id="PTHR46268">
    <property type="entry name" value="STRESS RESPONSE PROTEIN NHAX"/>
    <property type="match status" value="1"/>
</dbReference>
<evidence type="ECO:0000256" key="2">
    <source>
        <dbReference type="SAM" id="Coils"/>
    </source>
</evidence>
<dbReference type="InterPro" id="IPR006016">
    <property type="entry name" value="UspA"/>
</dbReference>
<evidence type="ECO:0000313" key="4">
    <source>
        <dbReference type="EMBL" id="NSL50612.1"/>
    </source>
</evidence>
<name>A0A8J8GBG4_9BACI</name>
<organism evidence="4 5">
    <name type="scientific">Calidifontibacillus erzurumensis</name>
    <dbReference type="NCBI Taxonomy" id="2741433"/>
    <lineage>
        <taxon>Bacteria</taxon>
        <taxon>Bacillati</taxon>
        <taxon>Bacillota</taxon>
        <taxon>Bacilli</taxon>
        <taxon>Bacillales</taxon>
        <taxon>Bacillaceae</taxon>
        <taxon>Calidifontibacillus/Schinkia group</taxon>
        <taxon>Calidifontibacillus</taxon>
    </lineage>
</organism>
<dbReference type="EMBL" id="JABTTE010000002">
    <property type="protein sequence ID" value="NSL50612.1"/>
    <property type="molecule type" value="Genomic_DNA"/>
</dbReference>
<dbReference type="Pfam" id="PF00582">
    <property type="entry name" value="Usp"/>
    <property type="match status" value="1"/>
</dbReference>
<dbReference type="AlphaFoldDB" id="A0A8J8GBG4"/>
<evidence type="ECO:0000259" key="3">
    <source>
        <dbReference type="Pfam" id="PF00582"/>
    </source>
</evidence>
<evidence type="ECO:0000256" key="1">
    <source>
        <dbReference type="ARBA" id="ARBA00008791"/>
    </source>
</evidence>
<keyword evidence="5" id="KW-1185">Reference proteome</keyword>
<comment type="caution">
    <text evidence="4">The sequence shown here is derived from an EMBL/GenBank/DDBJ whole genome shotgun (WGS) entry which is preliminary data.</text>
</comment>
<dbReference type="InterPro" id="IPR014729">
    <property type="entry name" value="Rossmann-like_a/b/a_fold"/>
</dbReference>
<dbReference type="PRINTS" id="PR01438">
    <property type="entry name" value="UNVRSLSTRESS"/>
</dbReference>
<evidence type="ECO:0000313" key="5">
    <source>
        <dbReference type="Proteomes" id="UP000625804"/>
    </source>
</evidence>
<protein>
    <submittedName>
        <fullName evidence="4">Universal stress protein</fullName>
    </submittedName>
</protein>
<feature type="domain" description="UspA" evidence="3">
    <location>
        <begin position="1"/>
        <end position="143"/>
    </location>
</feature>
<gene>
    <name evidence="4" type="ORF">HR057_02400</name>
</gene>